<proteinExistence type="predicted"/>
<evidence type="ECO:0000313" key="4">
    <source>
        <dbReference type="EMBL" id="TYJ99690.1"/>
    </source>
</evidence>
<feature type="compositionally biased region" description="Basic and acidic residues" evidence="2">
    <location>
        <begin position="109"/>
        <end position="118"/>
    </location>
</feature>
<organism evidence="4 6">
    <name type="scientific">Cucumis melo var. makuwa</name>
    <name type="common">Oriental melon</name>
    <dbReference type="NCBI Taxonomy" id="1194695"/>
    <lineage>
        <taxon>Eukaryota</taxon>
        <taxon>Viridiplantae</taxon>
        <taxon>Streptophyta</taxon>
        <taxon>Embryophyta</taxon>
        <taxon>Tracheophyta</taxon>
        <taxon>Spermatophyta</taxon>
        <taxon>Magnoliopsida</taxon>
        <taxon>eudicotyledons</taxon>
        <taxon>Gunneridae</taxon>
        <taxon>Pentapetalae</taxon>
        <taxon>rosids</taxon>
        <taxon>fabids</taxon>
        <taxon>Cucurbitales</taxon>
        <taxon>Cucurbitaceae</taxon>
        <taxon>Benincaseae</taxon>
        <taxon>Cucumis</taxon>
    </lineage>
</organism>
<dbReference type="Proteomes" id="UP000321947">
    <property type="component" value="Unassembled WGS sequence"/>
</dbReference>
<reference evidence="5 6" key="1">
    <citation type="submission" date="2019-08" db="EMBL/GenBank/DDBJ databases">
        <title>Draft genome sequences of two oriental melons (Cucumis melo L. var makuwa).</title>
        <authorList>
            <person name="Kwon S.-Y."/>
        </authorList>
    </citation>
    <scope>NUCLEOTIDE SEQUENCE [LARGE SCALE GENOMIC DNA]</scope>
    <source>
        <strain evidence="6">cv. Chang Bougi</strain>
        <strain evidence="5">cv. SW 3</strain>
        <tissue evidence="4">Leaf</tissue>
    </source>
</reference>
<evidence type="ECO:0000256" key="2">
    <source>
        <dbReference type="SAM" id="MobiDB-lite"/>
    </source>
</evidence>
<evidence type="ECO:0000313" key="6">
    <source>
        <dbReference type="Proteomes" id="UP000321947"/>
    </source>
</evidence>
<feature type="coiled-coil region" evidence="1">
    <location>
        <begin position="26"/>
        <end position="53"/>
    </location>
</feature>
<accession>A0A5D3BIP2</accession>
<gene>
    <name evidence="4" type="ORF">E5676_scaffold562G00850</name>
    <name evidence="3" type="ORF">E6C27_scaffold437G00310</name>
</gene>
<comment type="caution">
    <text evidence="4">The sequence shown here is derived from an EMBL/GenBank/DDBJ whole genome shotgun (WGS) entry which is preliminary data.</text>
</comment>
<evidence type="ECO:0000256" key="1">
    <source>
        <dbReference type="SAM" id="Coils"/>
    </source>
</evidence>
<dbReference type="STRING" id="1194695.A0A5D3BIP2"/>
<evidence type="ECO:0000313" key="5">
    <source>
        <dbReference type="Proteomes" id="UP000321393"/>
    </source>
</evidence>
<dbReference type="Proteomes" id="UP000321393">
    <property type="component" value="Unassembled WGS sequence"/>
</dbReference>
<keyword evidence="1" id="KW-0175">Coiled coil</keyword>
<dbReference type="EMBL" id="SSTD01017617">
    <property type="protein sequence ID" value="TYJ99690.1"/>
    <property type="molecule type" value="Genomic_DNA"/>
</dbReference>
<protein>
    <submittedName>
        <fullName evidence="4">Kanadaptin</fullName>
    </submittedName>
</protein>
<dbReference type="EMBL" id="SSTE01008669">
    <property type="protein sequence ID" value="KAA0054753.1"/>
    <property type="molecule type" value="Genomic_DNA"/>
</dbReference>
<evidence type="ECO:0000313" key="3">
    <source>
        <dbReference type="EMBL" id="KAA0054753.1"/>
    </source>
</evidence>
<sequence length="118" mass="13189">MKKEIDAIRAKDISQGGLTQGQQTQIARNEQRITQIMEELENLEETLNDSIRESLGARSGIRSRGKKGGGMEDDEEVLRYVPKDKCGARMGEGSVRIPLLKDNNNSNKMIDRNRGSTL</sequence>
<dbReference type="AlphaFoldDB" id="A0A5D3BIP2"/>
<feature type="region of interest" description="Disordered" evidence="2">
    <location>
        <begin position="97"/>
        <end position="118"/>
    </location>
</feature>
<name>A0A5D3BIP2_CUCMM</name>